<proteinExistence type="predicted"/>
<accession>A0A5B7HDH1</accession>
<dbReference type="Proteomes" id="UP000324222">
    <property type="component" value="Unassembled WGS sequence"/>
</dbReference>
<sequence>MLVVPGSAHRNNAADEMRWHSSDLYMTVPCTNHWTSTAEEMRLHLCLFVFPASQNGRQEHILRSAGGPTCKVTAPTGLTSTTSTITTTTTSTTTFTAAPVSAANTTISASNHRHPATVINYQTSITAPLMLAPPPNRHHL</sequence>
<dbReference type="EMBL" id="VSRR010026144">
    <property type="protein sequence ID" value="MPC67367.1"/>
    <property type="molecule type" value="Genomic_DNA"/>
</dbReference>
<reference evidence="1" key="1">
    <citation type="submission" date="2019-05" db="EMBL/GenBank/DDBJ databases">
        <title>Another draft genome of Portunus trituberculatus and its Hox gene families provides insights of decapod evolution.</title>
        <authorList>
            <person name="Jeong J.-H."/>
            <person name="Song I."/>
            <person name="Kim S."/>
            <person name="Choi T."/>
            <person name="Kim D."/>
            <person name="Ryu S."/>
            <person name="Kim W."/>
        </authorList>
    </citation>
    <scope>NUCLEOTIDE SEQUENCE [LARGE SCALE GENOMIC DNA]</scope>
    <source>
        <tissue evidence="1">Muscle</tissue>
    </source>
</reference>
<evidence type="ECO:0000313" key="2">
    <source>
        <dbReference type="Proteomes" id="UP000324222"/>
    </source>
</evidence>
<keyword evidence="2" id="KW-1185">Reference proteome</keyword>
<gene>
    <name evidence="1" type="ORF">E2C01_061543</name>
</gene>
<protein>
    <submittedName>
        <fullName evidence="1">Uncharacterized protein</fullName>
    </submittedName>
</protein>
<comment type="caution">
    <text evidence="1">The sequence shown here is derived from an EMBL/GenBank/DDBJ whole genome shotgun (WGS) entry which is preliminary data.</text>
</comment>
<name>A0A5B7HDH1_PORTR</name>
<evidence type="ECO:0000313" key="1">
    <source>
        <dbReference type="EMBL" id="MPC67367.1"/>
    </source>
</evidence>
<dbReference type="AlphaFoldDB" id="A0A5B7HDH1"/>
<organism evidence="1 2">
    <name type="scientific">Portunus trituberculatus</name>
    <name type="common">Swimming crab</name>
    <name type="synonym">Neptunus trituberculatus</name>
    <dbReference type="NCBI Taxonomy" id="210409"/>
    <lineage>
        <taxon>Eukaryota</taxon>
        <taxon>Metazoa</taxon>
        <taxon>Ecdysozoa</taxon>
        <taxon>Arthropoda</taxon>
        <taxon>Crustacea</taxon>
        <taxon>Multicrustacea</taxon>
        <taxon>Malacostraca</taxon>
        <taxon>Eumalacostraca</taxon>
        <taxon>Eucarida</taxon>
        <taxon>Decapoda</taxon>
        <taxon>Pleocyemata</taxon>
        <taxon>Brachyura</taxon>
        <taxon>Eubrachyura</taxon>
        <taxon>Portunoidea</taxon>
        <taxon>Portunidae</taxon>
        <taxon>Portuninae</taxon>
        <taxon>Portunus</taxon>
    </lineage>
</organism>